<dbReference type="Gene3D" id="3.40.50.300">
    <property type="entry name" value="P-loop containing nucleotide triphosphate hydrolases"/>
    <property type="match status" value="1"/>
</dbReference>
<feature type="region of interest" description="Disordered" evidence="1">
    <location>
        <begin position="166"/>
        <end position="205"/>
    </location>
</feature>
<dbReference type="AlphaFoldDB" id="A0A6G9CVT6"/>
<evidence type="ECO:0000256" key="1">
    <source>
        <dbReference type="SAM" id="MobiDB-lite"/>
    </source>
</evidence>
<dbReference type="RefSeq" id="WP_225320069.1">
    <property type="nucleotide sequence ID" value="NZ_CP050124.1"/>
</dbReference>
<organism evidence="2 3">
    <name type="scientific">Rhodococcus erythropolis</name>
    <name type="common">Arthrobacter picolinophilus</name>
    <dbReference type="NCBI Taxonomy" id="1833"/>
    <lineage>
        <taxon>Bacteria</taxon>
        <taxon>Bacillati</taxon>
        <taxon>Actinomycetota</taxon>
        <taxon>Actinomycetes</taxon>
        <taxon>Mycobacteriales</taxon>
        <taxon>Nocardiaceae</taxon>
        <taxon>Rhodococcus</taxon>
        <taxon>Rhodococcus erythropolis group</taxon>
    </lineage>
</organism>
<evidence type="ECO:0000313" key="2">
    <source>
        <dbReference type="EMBL" id="QIP41097.1"/>
    </source>
</evidence>
<protein>
    <submittedName>
        <fullName evidence="2">Uncharacterized protein</fullName>
    </submittedName>
</protein>
<sequence length="205" mass="21917">MRTWRPSVAVVDSIGELLPLFGSNSNSADDFTTVHTRVLKPLARTGACVLAVDHLAKGQDSRAHGPGGTAAKRRAIGGVSLRVKVKDAFTPGKGGSAYLSVNKDRHGGLREHCPTGDREPLAGIFSLLAFSDGILEWEVKAPKDSDRNPEESAPPGDVAQVAALDPAPETVDEAQTALRWGRQRTSRAVKAWRESESRTDAKESV</sequence>
<accession>A0A6G9CVT6</accession>
<dbReference type="Proteomes" id="UP000502345">
    <property type="component" value="Chromosome"/>
</dbReference>
<proteinExistence type="predicted"/>
<dbReference type="EMBL" id="CP050124">
    <property type="protein sequence ID" value="QIP41097.1"/>
    <property type="molecule type" value="Genomic_DNA"/>
</dbReference>
<gene>
    <name evidence="2" type="ORF">G9444_3853</name>
</gene>
<feature type="compositionally biased region" description="Basic and acidic residues" evidence="1">
    <location>
        <begin position="191"/>
        <end position="205"/>
    </location>
</feature>
<name>A0A6G9CVT6_RHOER</name>
<evidence type="ECO:0000313" key="3">
    <source>
        <dbReference type="Proteomes" id="UP000502345"/>
    </source>
</evidence>
<reference evidence="2 3" key="1">
    <citation type="submission" date="2020-03" db="EMBL/GenBank/DDBJ databases">
        <title>Screen low temperature-resistant strains for efficient degradation of petroleum hydrocarbons under the low temperature.</title>
        <authorList>
            <person name="Wang Y."/>
            <person name="Chen J."/>
        </authorList>
    </citation>
    <scope>NUCLEOTIDE SEQUENCE [LARGE SCALE GENOMIC DNA]</scope>
    <source>
        <strain evidence="2 3">KB1</strain>
    </source>
</reference>
<dbReference type="InterPro" id="IPR027417">
    <property type="entry name" value="P-loop_NTPase"/>
</dbReference>